<feature type="transmembrane region" description="Helical" evidence="11">
    <location>
        <begin position="38"/>
        <end position="64"/>
    </location>
</feature>
<evidence type="ECO:0000256" key="7">
    <source>
        <dbReference type="ARBA" id="ARBA00022692"/>
    </source>
</evidence>
<evidence type="ECO:0000256" key="9">
    <source>
        <dbReference type="ARBA" id="ARBA00022989"/>
    </source>
</evidence>
<dbReference type="GO" id="GO:0009425">
    <property type="term" value="C:bacterial-type flagellum basal body"/>
    <property type="evidence" value="ECO:0007669"/>
    <property type="project" value="InterPro"/>
</dbReference>
<keyword evidence="10 11" id="KW-0472">Membrane</keyword>
<dbReference type="EMBL" id="CP038613">
    <property type="protein sequence ID" value="QBY42963.1"/>
    <property type="molecule type" value="Genomic_DNA"/>
</dbReference>
<keyword evidence="6 11" id="KW-0145">Chemotaxis</keyword>
<accession>D2TYF6</accession>
<evidence type="ECO:0000256" key="2">
    <source>
        <dbReference type="ARBA" id="ARBA00004162"/>
    </source>
</evidence>
<dbReference type="InterPro" id="IPR005503">
    <property type="entry name" value="FliL"/>
</dbReference>
<comment type="similarity">
    <text evidence="3 11">Belongs to the FliL family.</text>
</comment>
<evidence type="ECO:0000256" key="4">
    <source>
        <dbReference type="ARBA" id="ARBA00021812"/>
    </source>
</evidence>
<dbReference type="GO" id="GO:0071978">
    <property type="term" value="P:bacterial-type flagellum-dependent swarming motility"/>
    <property type="evidence" value="ECO:0007669"/>
    <property type="project" value="TreeGrafter"/>
</dbReference>
<dbReference type="PANTHER" id="PTHR35091:SF2">
    <property type="entry name" value="FLAGELLAR PROTEIN FLIL"/>
    <property type="match status" value="1"/>
</dbReference>
<name>D2TYF6_9GAMM</name>
<keyword evidence="7 11" id="KW-0812">Transmembrane</keyword>
<dbReference type="GO" id="GO:0005886">
    <property type="term" value="C:plasma membrane"/>
    <property type="evidence" value="ECO:0007669"/>
    <property type="project" value="UniProtKB-SubCell"/>
</dbReference>
<dbReference type="KEGG" id="ans:ArsFIN_15270"/>
<comment type="subcellular location">
    <subcellularLocation>
        <location evidence="11">Cell inner membrane</location>
    </subcellularLocation>
    <subcellularLocation>
        <location evidence="2">Cell membrane</location>
        <topology evidence="2">Single-pass membrane protein</topology>
    </subcellularLocation>
</comment>
<evidence type="ECO:0000256" key="6">
    <source>
        <dbReference type="ARBA" id="ARBA00022500"/>
    </source>
</evidence>
<protein>
    <recommendedName>
        <fullName evidence="4 11">Flagellar protein FliL</fullName>
    </recommendedName>
</protein>
<dbReference type="Pfam" id="PF03748">
    <property type="entry name" value="FliL"/>
    <property type="match status" value="1"/>
</dbReference>
<evidence type="ECO:0000313" key="14">
    <source>
        <dbReference type="Proteomes" id="UP000295134"/>
    </source>
</evidence>
<reference evidence="12" key="1">
    <citation type="journal article" date="2010" name="Insect Mol. Biol.">
        <title>The draft genome sequence of Arsenophonus nasoniae, son-killer bacterium of Nasonia vitripennis, reveals genes associated with virulence and symbiosis.</title>
        <authorList>
            <person name="Wilkes T."/>
            <person name="Darby A.C."/>
            <person name="Choi J."/>
            <person name="Colborne J.K."/>
            <person name="Werren J.H."/>
            <person name="Hurst G.D.D."/>
        </authorList>
    </citation>
    <scope>NUCLEOTIDE SEQUENCE</scope>
</reference>
<dbReference type="EMBL" id="FN545182">
    <property type="protein sequence ID" value="CBA72443.1"/>
    <property type="molecule type" value="Genomic_DNA"/>
</dbReference>
<evidence type="ECO:0000256" key="3">
    <source>
        <dbReference type="ARBA" id="ARBA00008281"/>
    </source>
</evidence>
<evidence type="ECO:0000256" key="10">
    <source>
        <dbReference type="ARBA" id="ARBA00023136"/>
    </source>
</evidence>
<dbReference type="Proteomes" id="UP000295134">
    <property type="component" value="Chromosome"/>
</dbReference>
<evidence type="ECO:0000313" key="12">
    <source>
        <dbReference type="EMBL" id="CBA72443.1"/>
    </source>
</evidence>
<organism evidence="12">
    <name type="scientific">Arsenophonus nasoniae</name>
    <name type="common">son-killer infecting Nasonia vitripennis</name>
    <dbReference type="NCBI Taxonomy" id="638"/>
    <lineage>
        <taxon>Bacteria</taxon>
        <taxon>Pseudomonadati</taxon>
        <taxon>Pseudomonadota</taxon>
        <taxon>Gammaproteobacteria</taxon>
        <taxon>Enterobacterales</taxon>
        <taxon>Morganellaceae</taxon>
        <taxon>Arsenophonus</taxon>
    </lineage>
</organism>
<comment type="function">
    <text evidence="1 11">Controls the rotational direction of flagella during chemotaxis.</text>
</comment>
<evidence type="ECO:0000313" key="13">
    <source>
        <dbReference type="EMBL" id="QBY42963.1"/>
    </source>
</evidence>
<keyword evidence="5" id="KW-1003">Cell membrane</keyword>
<evidence type="ECO:0000256" key="5">
    <source>
        <dbReference type="ARBA" id="ARBA00022475"/>
    </source>
</evidence>
<sequence length="183" mass="21413">MECKNRDKTLIDNALIIPSRTKRNYLSMSKSQHQGKRISGILLTIMALFTLLSCFIAGYSWWLLQAKEQDEHQPEKRSLVIPVFMSLEPFTVNLIDDEKRDRVLYIDITLRLTSEETRKRLHDFMPEVRSRILLSRQNATELATDTGKVHLMSEIKQVLKPTFELEESEQIITDVLFTTFILR</sequence>
<reference evidence="13 14" key="2">
    <citation type="submission" date="2019-03" db="EMBL/GenBank/DDBJ databases">
        <title>Long-read sequencing reveals hyperdense prophage content in a complex bacterial symbiont genome.</title>
        <authorList>
            <person name="Frost C.L."/>
            <person name="Siozios S."/>
            <person name="Nadal-Jimenez P."/>
            <person name="Brockhurst M.A."/>
            <person name="King K.C."/>
            <person name="Darby A.C."/>
            <person name="Hurst G.D.D."/>
        </authorList>
    </citation>
    <scope>NUCLEOTIDE SEQUENCE [LARGE SCALE GENOMIC DNA]</scope>
    <source>
        <strain evidence="13 14">FIN</strain>
    </source>
</reference>
<keyword evidence="8 11" id="KW-0283">Flagellar rotation</keyword>
<keyword evidence="12" id="KW-0969">Cilium</keyword>
<proteinExistence type="inferred from homology"/>
<dbReference type="AlphaFoldDB" id="D2TYF6"/>
<evidence type="ECO:0000256" key="11">
    <source>
        <dbReference type="RuleBase" id="RU364125"/>
    </source>
</evidence>
<evidence type="ECO:0000256" key="8">
    <source>
        <dbReference type="ARBA" id="ARBA00022779"/>
    </source>
</evidence>
<keyword evidence="11" id="KW-0997">Cell inner membrane</keyword>
<dbReference type="NCBIfam" id="NF005435">
    <property type="entry name" value="PRK07021.1"/>
    <property type="match status" value="1"/>
</dbReference>
<keyword evidence="12" id="KW-0282">Flagellum</keyword>
<dbReference type="PANTHER" id="PTHR35091">
    <property type="entry name" value="FLAGELLAR PROTEIN FLIL"/>
    <property type="match status" value="1"/>
</dbReference>
<dbReference type="GO" id="GO:0006935">
    <property type="term" value="P:chemotaxis"/>
    <property type="evidence" value="ECO:0007669"/>
    <property type="project" value="UniProtKB-KW"/>
</dbReference>
<keyword evidence="12" id="KW-0966">Cell projection</keyword>
<gene>
    <name evidence="12" type="primary">fliL</name>
    <name evidence="12" type="ORF">ARN_11750</name>
    <name evidence="13" type="ORF">ArsFIN_15270</name>
</gene>
<keyword evidence="9 11" id="KW-1133">Transmembrane helix</keyword>
<evidence type="ECO:0000256" key="1">
    <source>
        <dbReference type="ARBA" id="ARBA00002254"/>
    </source>
</evidence>